<evidence type="ECO:0000256" key="1">
    <source>
        <dbReference type="SAM" id="MobiDB-lite"/>
    </source>
</evidence>
<feature type="region of interest" description="Disordered" evidence="1">
    <location>
        <begin position="95"/>
        <end position="121"/>
    </location>
</feature>
<gene>
    <name evidence="2" type="ORF">C8J55DRAFT_292256</name>
</gene>
<comment type="caution">
    <text evidence="2">The sequence shown here is derived from an EMBL/GenBank/DDBJ whole genome shotgun (WGS) entry which is preliminary data.</text>
</comment>
<sequence length="258" mass="29320">MMRYETTNFDELIEASRFGFQSGSIQGYDKGNHRIWSPSELGDEWLDHVYVDTRAENDIQFSRVVPAVWPPMKVWPALGYASSFPSSSFNPFADDEELLGPLQDNDSDNETDSFSNAPSTPAATIVVPRSSYLKSMSPYQSKCSPRVEMEITEMRSTFDIGEDGKLSGVREASVRLKALAPKALNQIDLKDDDDRLIDVVAINDVDRFLSRTATPTWSWEQDPKRSSLEKLKQLVYTRYSHKREEAESLRAFKYGSCF</sequence>
<evidence type="ECO:0000313" key="2">
    <source>
        <dbReference type="EMBL" id="KAJ4463730.1"/>
    </source>
</evidence>
<name>A0A9W8ZRG5_9AGAR</name>
<evidence type="ECO:0000313" key="3">
    <source>
        <dbReference type="Proteomes" id="UP001150238"/>
    </source>
</evidence>
<organism evidence="2 3">
    <name type="scientific">Lentinula lateritia</name>
    <dbReference type="NCBI Taxonomy" id="40482"/>
    <lineage>
        <taxon>Eukaryota</taxon>
        <taxon>Fungi</taxon>
        <taxon>Dikarya</taxon>
        <taxon>Basidiomycota</taxon>
        <taxon>Agaricomycotina</taxon>
        <taxon>Agaricomycetes</taxon>
        <taxon>Agaricomycetidae</taxon>
        <taxon>Agaricales</taxon>
        <taxon>Marasmiineae</taxon>
        <taxon>Omphalotaceae</taxon>
        <taxon>Lentinula</taxon>
    </lineage>
</organism>
<reference evidence="2" key="1">
    <citation type="submission" date="2022-08" db="EMBL/GenBank/DDBJ databases">
        <authorList>
            <consortium name="DOE Joint Genome Institute"/>
            <person name="Min B."/>
            <person name="Riley R."/>
            <person name="Sierra-Patev S."/>
            <person name="Naranjo-Ortiz M."/>
            <person name="Looney B."/>
            <person name="Konkel Z."/>
            <person name="Slot J.C."/>
            <person name="Sakamoto Y."/>
            <person name="Steenwyk J.L."/>
            <person name="Rokas A."/>
            <person name="Carro J."/>
            <person name="Camarero S."/>
            <person name="Ferreira P."/>
            <person name="Molpeceres G."/>
            <person name="Ruiz-Duenas F.J."/>
            <person name="Serrano A."/>
            <person name="Henrissat B."/>
            <person name="Drula E."/>
            <person name="Hughes K.W."/>
            <person name="Mata J.L."/>
            <person name="Ishikawa N.K."/>
            <person name="Vargas-Isla R."/>
            <person name="Ushijima S."/>
            <person name="Smith C.A."/>
            <person name="Ahrendt S."/>
            <person name="Andreopoulos W."/>
            <person name="He G."/>
            <person name="Labutti K."/>
            <person name="Lipzen A."/>
            <person name="Ng V."/>
            <person name="Sandor L."/>
            <person name="Barry K."/>
            <person name="Martinez A.T."/>
            <person name="Xiao Y."/>
            <person name="Gibbons J.G."/>
            <person name="Terashima K."/>
            <person name="Hibbett D.S."/>
            <person name="Grigoriev I.V."/>
        </authorList>
    </citation>
    <scope>NUCLEOTIDE SEQUENCE</scope>
    <source>
        <strain evidence="2">Sp2 HRB7682 ss15</strain>
    </source>
</reference>
<dbReference type="Proteomes" id="UP001150238">
    <property type="component" value="Unassembled WGS sequence"/>
</dbReference>
<protein>
    <submittedName>
        <fullName evidence="2">Uncharacterized protein</fullName>
    </submittedName>
</protein>
<feature type="compositionally biased region" description="Polar residues" evidence="1">
    <location>
        <begin position="112"/>
        <end position="121"/>
    </location>
</feature>
<dbReference type="EMBL" id="JANVFS010000067">
    <property type="protein sequence ID" value="KAJ4463730.1"/>
    <property type="molecule type" value="Genomic_DNA"/>
</dbReference>
<reference evidence="2" key="2">
    <citation type="journal article" date="2023" name="Proc. Natl. Acad. Sci. U.S.A.">
        <title>A global phylogenomic analysis of the shiitake genus Lentinula.</title>
        <authorList>
            <person name="Sierra-Patev S."/>
            <person name="Min B."/>
            <person name="Naranjo-Ortiz M."/>
            <person name="Looney B."/>
            <person name="Konkel Z."/>
            <person name="Slot J.C."/>
            <person name="Sakamoto Y."/>
            <person name="Steenwyk J.L."/>
            <person name="Rokas A."/>
            <person name="Carro J."/>
            <person name="Camarero S."/>
            <person name="Ferreira P."/>
            <person name="Molpeceres G."/>
            <person name="Ruiz-Duenas F.J."/>
            <person name="Serrano A."/>
            <person name="Henrissat B."/>
            <person name="Drula E."/>
            <person name="Hughes K.W."/>
            <person name="Mata J.L."/>
            <person name="Ishikawa N.K."/>
            <person name="Vargas-Isla R."/>
            <person name="Ushijima S."/>
            <person name="Smith C.A."/>
            <person name="Donoghue J."/>
            <person name="Ahrendt S."/>
            <person name="Andreopoulos W."/>
            <person name="He G."/>
            <person name="LaButti K."/>
            <person name="Lipzen A."/>
            <person name="Ng V."/>
            <person name="Riley R."/>
            <person name="Sandor L."/>
            <person name="Barry K."/>
            <person name="Martinez A.T."/>
            <person name="Xiao Y."/>
            <person name="Gibbons J.G."/>
            <person name="Terashima K."/>
            <person name="Grigoriev I.V."/>
            <person name="Hibbett D."/>
        </authorList>
    </citation>
    <scope>NUCLEOTIDE SEQUENCE</scope>
    <source>
        <strain evidence="2">Sp2 HRB7682 ss15</strain>
    </source>
</reference>
<proteinExistence type="predicted"/>
<accession>A0A9W8ZRG5</accession>
<dbReference type="AlphaFoldDB" id="A0A9W8ZRG5"/>